<feature type="domain" description="Mur ligase central" evidence="20">
    <location>
        <begin position="116"/>
        <end position="292"/>
    </location>
</feature>
<protein>
    <recommendedName>
        <fullName evidence="6 17">UDP-N-acetylmuramoylalanine--D-glutamate ligase</fullName>
        <ecNumber evidence="5 17">6.3.2.9</ecNumber>
    </recommendedName>
    <alternativeName>
        <fullName evidence="15 17">D-glutamic acid-adding enzyme</fullName>
    </alternativeName>
    <alternativeName>
        <fullName evidence="14 17">UDP-N-acetylmuramoyl-L-alanyl-D-glutamate synthetase</fullName>
    </alternativeName>
</protein>
<evidence type="ECO:0000256" key="7">
    <source>
        <dbReference type="ARBA" id="ARBA00022490"/>
    </source>
</evidence>
<comment type="caution">
    <text evidence="21">The sequence shown here is derived from an EMBL/GenBank/DDBJ whole genome shotgun (WGS) entry which is preliminary data.</text>
</comment>
<keyword evidence="12 17" id="KW-0573">Peptidoglycan synthesis</keyword>
<comment type="function">
    <text evidence="1 17 18">Cell wall formation. Catalyzes the addition of glutamate to the nucleotide precursor UDP-N-acetylmuramoyl-L-alanine (UMA).</text>
</comment>
<evidence type="ECO:0000256" key="18">
    <source>
        <dbReference type="RuleBase" id="RU003664"/>
    </source>
</evidence>
<evidence type="ECO:0000256" key="14">
    <source>
        <dbReference type="ARBA" id="ARBA00030398"/>
    </source>
</evidence>
<dbReference type="Proteomes" id="UP000051291">
    <property type="component" value="Unassembled WGS sequence"/>
</dbReference>
<comment type="catalytic activity">
    <reaction evidence="16 17 18">
        <text>UDP-N-acetyl-alpha-D-muramoyl-L-alanine + D-glutamate + ATP = UDP-N-acetyl-alpha-D-muramoyl-L-alanyl-D-glutamate + ADP + phosphate + H(+)</text>
        <dbReference type="Rhea" id="RHEA:16429"/>
        <dbReference type="ChEBI" id="CHEBI:15378"/>
        <dbReference type="ChEBI" id="CHEBI:29986"/>
        <dbReference type="ChEBI" id="CHEBI:30616"/>
        <dbReference type="ChEBI" id="CHEBI:43474"/>
        <dbReference type="ChEBI" id="CHEBI:83898"/>
        <dbReference type="ChEBI" id="CHEBI:83900"/>
        <dbReference type="ChEBI" id="CHEBI:456216"/>
        <dbReference type="EC" id="6.3.2.9"/>
    </reaction>
</comment>
<dbReference type="InterPro" id="IPR005762">
    <property type="entry name" value="MurD"/>
</dbReference>
<dbReference type="GO" id="GO:0008764">
    <property type="term" value="F:UDP-N-acetylmuramoylalanine-D-glutamate ligase activity"/>
    <property type="evidence" value="ECO:0007669"/>
    <property type="project" value="UniProtKB-UniRule"/>
</dbReference>
<dbReference type="HAMAP" id="MF_00639">
    <property type="entry name" value="MurD"/>
    <property type="match status" value="1"/>
</dbReference>
<keyword evidence="17 18" id="KW-0131">Cell cycle</keyword>
<dbReference type="PANTHER" id="PTHR43692">
    <property type="entry name" value="UDP-N-ACETYLMURAMOYLALANINE--D-GLUTAMATE LIGASE"/>
    <property type="match status" value="1"/>
</dbReference>
<keyword evidence="13 17" id="KW-0961">Cell wall biogenesis/degradation</keyword>
<evidence type="ECO:0000256" key="9">
    <source>
        <dbReference type="ARBA" id="ARBA00022741"/>
    </source>
</evidence>
<evidence type="ECO:0000259" key="20">
    <source>
        <dbReference type="Pfam" id="PF08245"/>
    </source>
</evidence>
<dbReference type="NCBIfam" id="TIGR01087">
    <property type="entry name" value="murD"/>
    <property type="match status" value="1"/>
</dbReference>
<sequence length="459" mass="50617">MKNISSYQNKQVLVIGMGKSGVNSAKLLIKLGAQVIVNDKTDQPDQSQVDELKKIGVKVVTGSHPLELLDGTTTVVKNPVVPYNNPLVAKAIEEKISVITEPELAYQVLDATMIGITGTNGKTTTTTMITEMLNRNRSKGKAYAAGNIGIPATEIAQQATSDDVMVTELSSFQLMGIKTLHPHIAVLTNIYEAHTDWHGSHANYVNAKMRILMNQTENDYFVVNWDNEEARQFSKHTQATVVPFSREGRTEEGAYERDGVLYFKGEKIIDADQIGVPGLHNVENALAALAVAKLMGQTTENIKEVLQQFTGVRHRMQYITTFNERKFYNDSKATDIEATQKALDGFNQSVVLLAGGLDRGFKFDRLVPYFKKHVRALVVFGETAGLMANAGKKAGIKEIVKTKNAVTAVPEAYQLSQPGDVILLSPACASWDQWPTFEVRGDQYIKAVEDLIKKKEEAK</sequence>
<dbReference type="STRING" id="1423820.FC64_GL001002"/>
<evidence type="ECO:0000256" key="11">
    <source>
        <dbReference type="ARBA" id="ARBA00022960"/>
    </source>
</evidence>
<dbReference type="GO" id="GO:0051301">
    <property type="term" value="P:cell division"/>
    <property type="evidence" value="ECO:0007669"/>
    <property type="project" value="UniProtKB-KW"/>
</dbReference>
<dbReference type="GO" id="GO:0008360">
    <property type="term" value="P:regulation of cell shape"/>
    <property type="evidence" value="ECO:0007669"/>
    <property type="project" value="UniProtKB-KW"/>
</dbReference>
<keyword evidence="10 17" id="KW-0067">ATP-binding</keyword>
<evidence type="ECO:0000256" key="13">
    <source>
        <dbReference type="ARBA" id="ARBA00023316"/>
    </source>
</evidence>
<dbReference type="GO" id="GO:0005737">
    <property type="term" value="C:cytoplasm"/>
    <property type="evidence" value="ECO:0007669"/>
    <property type="project" value="UniProtKB-SubCell"/>
</dbReference>
<evidence type="ECO:0000256" key="16">
    <source>
        <dbReference type="ARBA" id="ARBA00047632"/>
    </source>
</evidence>
<keyword evidence="8 17" id="KW-0436">Ligase</keyword>
<dbReference type="Pfam" id="PF08245">
    <property type="entry name" value="Mur_ligase_M"/>
    <property type="match status" value="1"/>
</dbReference>
<comment type="subcellular location">
    <subcellularLocation>
        <location evidence="2 17 18">Cytoplasm</location>
    </subcellularLocation>
</comment>
<dbReference type="Gene3D" id="3.40.1190.10">
    <property type="entry name" value="Mur-like, catalytic domain"/>
    <property type="match status" value="1"/>
</dbReference>
<dbReference type="SUPFAM" id="SSF53244">
    <property type="entry name" value="MurD-like peptide ligases, peptide-binding domain"/>
    <property type="match status" value="1"/>
</dbReference>
<gene>
    <name evidence="17" type="primary">murD</name>
    <name evidence="21" type="ORF">FC64_GL001002</name>
</gene>
<evidence type="ECO:0000256" key="8">
    <source>
        <dbReference type="ARBA" id="ARBA00022598"/>
    </source>
</evidence>
<dbReference type="GO" id="GO:0071555">
    <property type="term" value="P:cell wall organization"/>
    <property type="evidence" value="ECO:0007669"/>
    <property type="project" value="UniProtKB-KW"/>
</dbReference>
<dbReference type="UniPathway" id="UPA00219"/>
<dbReference type="InterPro" id="IPR004101">
    <property type="entry name" value="Mur_ligase_C"/>
</dbReference>
<dbReference type="PATRIC" id="fig|1423820.4.peg.1026"/>
<evidence type="ECO:0000256" key="12">
    <source>
        <dbReference type="ARBA" id="ARBA00022984"/>
    </source>
</evidence>
<proteinExistence type="inferred from homology"/>
<feature type="binding site" evidence="17">
    <location>
        <begin position="118"/>
        <end position="124"/>
    </location>
    <ligand>
        <name>ATP</name>
        <dbReference type="ChEBI" id="CHEBI:30616"/>
    </ligand>
</feature>
<dbReference type="InterPro" id="IPR036615">
    <property type="entry name" value="Mur_ligase_C_dom_sf"/>
</dbReference>
<dbReference type="GO" id="GO:0005524">
    <property type="term" value="F:ATP binding"/>
    <property type="evidence" value="ECO:0007669"/>
    <property type="project" value="UniProtKB-UniRule"/>
</dbReference>
<evidence type="ECO:0000256" key="17">
    <source>
        <dbReference type="HAMAP-Rule" id="MF_00639"/>
    </source>
</evidence>
<dbReference type="PANTHER" id="PTHR43692:SF1">
    <property type="entry name" value="UDP-N-ACETYLMURAMOYLALANINE--D-GLUTAMATE LIGASE"/>
    <property type="match status" value="1"/>
</dbReference>
<keyword evidence="11 17" id="KW-0133">Cell shape</keyword>
<comment type="pathway">
    <text evidence="3 17 18">Cell wall biogenesis; peptidoglycan biosynthesis.</text>
</comment>
<dbReference type="InterPro" id="IPR036565">
    <property type="entry name" value="Mur-like_cat_sf"/>
</dbReference>
<evidence type="ECO:0000256" key="2">
    <source>
        <dbReference type="ARBA" id="ARBA00004496"/>
    </source>
</evidence>
<dbReference type="EC" id="6.3.2.9" evidence="5 17"/>
<dbReference type="InterPro" id="IPR013221">
    <property type="entry name" value="Mur_ligase_cen"/>
</dbReference>
<evidence type="ECO:0000256" key="4">
    <source>
        <dbReference type="ARBA" id="ARBA00010416"/>
    </source>
</evidence>
<dbReference type="AlphaFoldDB" id="A0A0R1ZAV6"/>
<dbReference type="Gene3D" id="3.90.190.20">
    <property type="entry name" value="Mur ligase, C-terminal domain"/>
    <property type="match status" value="1"/>
</dbReference>
<dbReference type="RefSeq" id="WP_057906856.1">
    <property type="nucleotide sequence ID" value="NZ_AYYZ01000029.1"/>
</dbReference>
<dbReference type="Pfam" id="PF02875">
    <property type="entry name" value="Mur_ligase_C"/>
    <property type="match status" value="1"/>
</dbReference>
<organism evidence="21 22">
    <name type="scientific">Ligilactobacillus araffinosus DSM 20653</name>
    <dbReference type="NCBI Taxonomy" id="1423820"/>
    <lineage>
        <taxon>Bacteria</taxon>
        <taxon>Bacillati</taxon>
        <taxon>Bacillota</taxon>
        <taxon>Bacilli</taxon>
        <taxon>Lactobacillales</taxon>
        <taxon>Lactobacillaceae</taxon>
        <taxon>Ligilactobacillus</taxon>
    </lineage>
</organism>
<evidence type="ECO:0000256" key="1">
    <source>
        <dbReference type="ARBA" id="ARBA00002734"/>
    </source>
</evidence>
<evidence type="ECO:0000256" key="5">
    <source>
        <dbReference type="ARBA" id="ARBA00012212"/>
    </source>
</evidence>
<evidence type="ECO:0000256" key="6">
    <source>
        <dbReference type="ARBA" id="ARBA00015655"/>
    </source>
</evidence>
<dbReference type="SUPFAM" id="SSF53623">
    <property type="entry name" value="MurD-like peptide ligases, catalytic domain"/>
    <property type="match status" value="1"/>
</dbReference>
<evidence type="ECO:0000313" key="22">
    <source>
        <dbReference type="Proteomes" id="UP000051291"/>
    </source>
</evidence>
<evidence type="ECO:0000313" key="21">
    <source>
        <dbReference type="EMBL" id="KRM51809.1"/>
    </source>
</evidence>
<dbReference type="Pfam" id="PF21799">
    <property type="entry name" value="MurD-like_N"/>
    <property type="match status" value="1"/>
</dbReference>
<name>A0A0R1ZAV6_9LACO</name>
<keyword evidence="17 18" id="KW-0132">Cell division</keyword>
<dbReference type="Gene3D" id="3.40.50.720">
    <property type="entry name" value="NAD(P)-binding Rossmann-like Domain"/>
    <property type="match status" value="1"/>
</dbReference>
<keyword evidence="22" id="KW-1185">Reference proteome</keyword>
<evidence type="ECO:0000256" key="15">
    <source>
        <dbReference type="ARBA" id="ARBA00032324"/>
    </source>
</evidence>
<keyword evidence="9 17" id="KW-0547">Nucleotide-binding</keyword>
<comment type="similarity">
    <text evidence="4 17">Belongs to the MurCDEF family.</text>
</comment>
<evidence type="ECO:0000259" key="19">
    <source>
        <dbReference type="Pfam" id="PF02875"/>
    </source>
</evidence>
<evidence type="ECO:0000256" key="3">
    <source>
        <dbReference type="ARBA" id="ARBA00004752"/>
    </source>
</evidence>
<dbReference type="EMBL" id="AYYZ01000029">
    <property type="protein sequence ID" value="KRM51809.1"/>
    <property type="molecule type" value="Genomic_DNA"/>
</dbReference>
<keyword evidence="7 17" id="KW-0963">Cytoplasm</keyword>
<dbReference type="SUPFAM" id="SSF51984">
    <property type="entry name" value="MurCD N-terminal domain"/>
    <property type="match status" value="1"/>
</dbReference>
<accession>A0A0R1ZAV6</accession>
<evidence type="ECO:0000256" key="10">
    <source>
        <dbReference type="ARBA" id="ARBA00022840"/>
    </source>
</evidence>
<reference evidence="21 22" key="1">
    <citation type="journal article" date="2015" name="Genome Announc.">
        <title>Expanding the biotechnology potential of lactobacilli through comparative genomics of 213 strains and associated genera.</title>
        <authorList>
            <person name="Sun Z."/>
            <person name="Harris H.M."/>
            <person name="McCann A."/>
            <person name="Guo C."/>
            <person name="Argimon S."/>
            <person name="Zhang W."/>
            <person name="Yang X."/>
            <person name="Jeffery I.B."/>
            <person name="Cooney J.C."/>
            <person name="Kagawa T.F."/>
            <person name="Liu W."/>
            <person name="Song Y."/>
            <person name="Salvetti E."/>
            <person name="Wrobel A."/>
            <person name="Rasinkangas P."/>
            <person name="Parkhill J."/>
            <person name="Rea M.C."/>
            <person name="O'Sullivan O."/>
            <person name="Ritari J."/>
            <person name="Douillard F.P."/>
            <person name="Paul Ross R."/>
            <person name="Yang R."/>
            <person name="Briner A.E."/>
            <person name="Felis G.E."/>
            <person name="de Vos W.M."/>
            <person name="Barrangou R."/>
            <person name="Klaenhammer T.R."/>
            <person name="Caufield P.W."/>
            <person name="Cui Y."/>
            <person name="Zhang H."/>
            <person name="O'Toole P.W."/>
        </authorList>
    </citation>
    <scope>NUCLEOTIDE SEQUENCE [LARGE SCALE GENOMIC DNA]</scope>
    <source>
        <strain evidence="21 22">DSM 20653</strain>
    </source>
</reference>
<feature type="domain" description="Mur ligase C-terminal" evidence="19">
    <location>
        <begin position="314"/>
        <end position="428"/>
    </location>
</feature>
<dbReference type="GO" id="GO:0009252">
    <property type="term" value="P:peptidoglycan biosynthetic process"/>
    <property type="evidence" value="ECO:0007669"/>
    <property type="project" value="UniProtKB-UniRule"/>
</dbReference>